<dbReference type="Gene3D" id="3.10.450.50">
    <property type="match status" value="1"/>
</dbReference>
<dbReference type="InterPro" id="IPR011944">
    <property type="entry name" value="Steroid_delta5-4_isomerase"/>
</dbReference>
<dbReference type="Pfam" id="PF13577">
    <property type="entry name" value="SnoaL_4"/>
    <property type="match status" value="1"/>
</dbReference>
<feature type="domain" description="SnoaL-like" evidence="1">
    <location>
        <begin position="6"/>
        <end position="126"/>
    </location>
</feature>
<protein>
    <submittedName>
        <fullName evidence="2">Uncharacterized protein (TIGR02246 family)</fullName>
    </submittedName>
</protein>
<evidence type="ECO:0000313" key="2">
    <source>
        <dbReference type="EMBL" id="MBB5707405.1"/>
    </source>
</evidence>
<accession>A0A7W9B6X8</accession>
<sequence length="159" mass="18038">MAGKFEDEMEIRALASAYADATNRRDADGMAAVMAPDGRIEKPGYGDPVQGREKILKRYRRLQRERDFLCQQIHSGVVHVAGDVATARWWFSETKLAVGSEDWLAMIGVYQDECVRLPEGWRFSRRVQTTIMERVLPGGTQVTRHELPDFFAIPGLPEL</sequence>
<dbReference type="InterPro" id="IPR037401">
    <property type="entry name" value="SnoaL-like"/>
</dbReference>
<dbReference type="SUPFAM" id="SSF54427">
    <property type="entry name" value="NTF2-like"/>
    <property type="match status" value="1"/>
</dbReference>
<dbReference type="InterPro" id="IPR032710">
    <property type="entry name" value="NTF2-like_dom_sf"/>
</dbReference>
<reference evidence="2 3" key="1">
    <citation type="submission" date="2020-08" db="EMBL/GenBank/DDBJ databases">
        <title>Genomic Encyclopedia of Type Strains, Phase IV (KMG-IV): sequencing the most valuable type-strain genomes for metagenomic binning, comparative biology and taxonomic classification.</title>
        <authorList>
            <person name="Goeker M."/>
        </authorList>
    </citation>
    <scope>NUCLEOTIDE SEQUENCE [LARGE SCALE GENOMIC DNA]</scope>
    <source>
        <strain evidence="2 3">DSM 27163</strain>
    </source>
</reference>
<proteinExistence type="predicted"/>
<dbReference type="Proteomes" id="UP000537161">
    <property type="component" value="Unassembled WGS sequence"/>
</dbReference>
<gene>
    <name evidence="2" type="ORF">FHR21_002771</name>
</gene>
<evidence type="ECO:0000259" key="1">
    <source>
        <dbReference type="Pfam" id="PF13577"/>
    </source>
</evidence>
<organism evidence="2 3">
    <name type="scientific">Sphingopyxis panaciterrulae</name>
    <dbReference type="NCBI Taxonomy" id="462372"/>
    <lineage>
        <taxon>Bacteria</taxon>
        <taxon>Pseudomonadati</taxon>
        <taxon>Pseudomonadota</taxon>
        <taxon>Alphaproteobacteria</taxon>
        <taxon>Sphingomonadales</taxon>
        <taxon>Sphingomonadaceae</taxon>
        <taxon>Sphingopyxis</taxon>
    </lineage>
</organism>
<evidence type="ECO:0000313" key="3">
    <source>
        <dbReference type="Proteomes" id="UP000537161"/>
    </source>
</evidence>
<keyword evidence="3" id="KW-1185">Reference proteome</keyword>
<name>A0A7W9B6X8_9SPHN</name>
<dbReference type="NCBIfam" id="TIGR02246">
    <property type="entry name" value="SgcJ/EcaC family oxidoreductase"/>
    <property type="match status" value="1"/>
</dbReference>
<dbReference type="RefSeq" id="WP_184099206.1">
    <property type="nucleotide sequence ID" value="NZ_JACIJH010000009.1"/>
</dbReference>
<dbReference type="AlphaFoldDB" id="A0A7W9B6X8"/>
<comment type="caution">
    <text evidence="2">The sequence shown here is derived from an EMBL/GenBank/DDBJ whole genome shotgun (WGS) entry which is preliminary data.</text>
</comment>
<dbReference type="EMBL" id="JACIJH010000009">
    <property type="protein sequence ID" value="MBB5707405.1"/>
    <property type="molecule type" value="Genomic_DNA"/>
</dbReference>